<dbReference type="AlphaFoldDB" id="A0A7R9E059"/>
<feature type="chain" id="PRO_5030655047" description="Neurotransmitter-gated ion-channel ligand-binding domain-containing protein" evidence="1">
    <location>
        <begin position="21"/>
        <end position="302"/>
    </location>
</feature>
<sequence>MESALLLALLLLAVIGGALSNPEAKRLYEDLLSNYNRLIRPVGNNSDRLTVKMGLRLAQLIDVGEGEGVESQSDILAAAAASEAGNARLDAGNYSGYYSFIDPPPEVGVSRLLDVFFSVFYRCYTVVEIFYRLVISCDRAEIYYRLVLSCDRAEICYRLVLPCDRVEIFYRLVISCDRAEICYRLVISCDRAEICYRLVLPCDKAEICYVLRECCKPAYTIDCSKLLQRQTCPVASAIYVFHHPSFLVGAEVYVLWLVVKQHHVPFILPPTMGLKQSYAKEMLDMQALNYINGDVEPVSPKG</sequence>
<reference evidence="3" key="1">
    <citation type="submission" date="2020-11" db="EMBL/GenBank/DDBJ databases">
        <authorList>
            <person name="Tran Van P."/>
        </authorList>
    </citation>
    <scope>NUCLEOTIDE SEQUENCE</scope>
</reference>
<name>A0A7R9E059_9NEOP</name>
<dbReference type="GO" id="GO:0005230">
    <property type="term" value="F:extracellular ligand-gated monoatomic ion channel activity"/>
    <property type="evidence" value="ECO:0007669"/>
    <property type="project" value="InterPro"/>
</dbReference>
<dbReference type="EMBL" id="OB792713">
    <property type="protein sequence ID" value="CAD7423813.1"/>
    <property type="molecule type" value="Genomic_DNA"/>
</dbReference>
<dbReference type="Pfam" id="PF02931">
    <property type="entry name" value="Neur_chan_LBD"/>
    <property type="match status" value="1"/>
</dbReference>
<dbReference type="SUPFAM" id="SSF63712">
    <property type="entry name" value="Nicotinic receptor ligand binding domain-like"/>
    <property type="match status" value="1"/>
</dbReference>
<dbReference type="InterPro" id="IPR006202">
    <property type="entry name" value="Neur_chan_lig-bd"/>
</dbReference>
<feature type="signal peptide" evidence="1">
    <location>
        <begin position="1"/>
        <end position="20"/>
    </location>
</feature>
<feature type="domain" description="Neurotransmitter-gated ion-channel ligand-binding" evidence="2">
    <location>
        <begin position="25"/>
        <end position="66"/>
    </location>
</feature>
<evidence type="ECO:0000256" key="1">
    <source>
        <dbReference type="SAM" id="SignalP"/>
    </source>
</evidence>
<gene>
    <name evidence="3" type="ORF">TMSB3V08_LOCUS788</name>
</gene>
<evidence type="ECO:0000259" key="2">
    <source>
        <dbReference type="Pfam" id="PF02931"/>
    </source>
</evidence>
<proteinExistence type="predicted"/>
<evidence type="ECO:0000313" key="3">
    <source>
        <dbReference type="EMBL" id="CAD7423813.1"/>
    </source>
</evidence>
<organism evidence="3">
    <name type="scientific">Timema monikensis</name>
    <dbReference type="NCBI Taxonomy" id="170555"/>
    <lineage>
        <taxon>Eukaryota</taxon>
        <taxon>Metazoa</taxon>
        <taxon>Ecdysozoa</taxon>
        <taxon>Arthropoda</taxon>
        <taxon>Hexapoda</taxon>
        <taxon>Insecta</taxon>
        <taxon>Pterygota</taxon>
        <taxon>Neoptera</taxon>
        <taxon>Polyneoptera</taxon>
        <taxon>Phasmatodea</taxon>
        <taxon>Timematodea</taxon>
        <taxon>Timematoidea</taxon>
        <taxon>Timematidae</taxon>
        <taxon>Timema</taxon>
    </lineage>
</organism>
<dbReference type="GO" id="GO:0016020">
    <property type="term" value="C:membrane"/>
    <property type="evidence" value="ECO:0007669"/>
    <property type="project" value="InterPro"/>
</dbReference>
<keyword evidence="1" id="KW-0732">Signal</keyword>
<protein>
    <recommendedName>
        <fullName evidence="2">Neurotransmitter-gated ion-channel ligand-binding domain-containing protein</fullName>
    </recommendedName>
</protein>
<accession>A0A7R9E059</accession>
<dbReference type="Gene3D" id="2.70.170.10">
    <property type="entry name" value="Neurotransmitter-gated ion-channel ligand-binding domain"/>
    <property type="match status" value="1"/>
</dbReference>
<dbReference type="InterPro" id="IPR036734">
    <property type="entry name" value="Neur_chan_lig-bd_sf"/>
</dbReference>